<proteinExistence type="predicted"/>
<dbReference type="InterPro" id="IPR001506">
    <property type="entry name" value="Peptidase_M12A"/>
</dbReference>
<feature type="active site" evidence="2">
    <location>
        <position position="50"/>
    </location>
</feature>
<dbReference type="GO" id="GO:0008270">
    <property type="term" value="F:zinc ion binding"/>
    <property type="evidence" value="ECO:0007669"/>
    <property type="project" value="UniProtKB-UniRule"/>
</dbReference>
<dbReference type="AlphaFoldDB" id="A0A1I7XUJ8"/>
<dbReference type="GO" id="GO:0006508">
    <property type="term" value="P:proteolysis"/>
    <property type="evidence" value="ECO:0007669"/>
    <property type="project" value="UniProtKB-KW"/>
</dbReference>
<keyword evidence="2 3" id="KW-0482">Metalloprotease</keyword>
<evidence type="ECO:0000313" key="5">
    <source>
        <dbReference type="Proteomes" id="UP000095283"/>
    </source>
</evidence>
<dbReference type="SMART" id="SM00235">
    <property type="entry name" value="ZnMc"/>
    <property type="match status" value="1"/>
</dbReference>
<keyword evidence="1" id="KW-1015">Disulfide bond</keyword>
<reference evidence="6" key="1">
    <citation type="submission" date="2016-11" db="UniProtKB">
        <authorList>
            <consortium name="WormBaseParasite"/>
        </authorList>
    </citation>
    <scope>IDENTIFICATION</scope>
</reference>
<feature type="binding site" evidence="2">
    <location>
        <position position="59"/>
    </location>
    <ligand>
        <name>Zn(2+)</name>
        <dbReference type="ChEBI" id="CHEBI:29105"/>
        <note>catalytic</note>
    </ligand>
</feature>
<dbReference type="EC" id="3.4.24.-" evidence="3"/>
<protein>
    <recommendedName>
        <fullName evidence="3">Metalloendopeptidase</fullName>
        <ecNumber evidence="3">3.4.24.-</ecNumber>
    </recommendedName>
</protein>
<keyword evidence="2 3" id="KW-0645">Protease</keyword>
<dbReference type="Proteomes" id="UP000095283">
    <property type="component" value="Unplaced"/>
</dbReference>
<feature type="domain" description="Peptidase M12A" evidence="4">
    <location>
        <begin position="1"/>
        <end position="122"/>
    </location>
</feature>
<evidence type="ECO:0000259" key="4">
    <source>
        <dbReference type="PROSITE" id="PS51864"/>
    </source>
</evidence>
<feature type="signal peptide" evidence="3">
    <location>
        <begin position="1"/>
        <end position="22"/>
    </location>
</feature>
<dbReference type="Gene3D" id="3.40.390.10">
    <property type="entry name" value="Collagenase (Catalytic Domain)"/>
    <property type="match status" value="1"/>
</dbReference>
<dbReference type="Pfam" id="PF01400">
    <property type="entry name" value="Astacin"/>
    <property type="match status" value="1"/>
</dbReference>
<dbReference type="SUPFAM" id="SSF55486">
    <property type="entry name" value="Metalloproteases ('zincins'), catalytic domain"/>
    <property type="match status" value="1"/>
</dbReference>
<dbReference type="InterPro" id="IPR024079">
    <property type="entry name" value="MetalloPept_cat_dom_sf"/>
</dbReference>
<keyword evidence="5" id="KW-1185">Reference proteome</keyword>
<evidence type="ECO:0000313" key="6">
    <source>
        <dbReference type="WBParaSite" id="Hba_21191"/>
    </source>
</evidence>
<evidence type="ECO:0000256" key="3">
    <source>
        <dbReference type="RuleBase" id="RU361183"/>
    </source>
</evidence>
<evidence type="ECO:0000256" key="1">
    <source>
        <dbReference type="ARBA" id="ARBA00023157"/>
    </source>
</evidence>
<comment type="cofactor">
    <cofactor evidence="2 3">
        <name>Zn(2+)</name>
        <dbReference type="ChEBI" id="CHEBI:29105"/>
    </cofactor>
    <text evidence="2 3">Binds 1 zinc ion per subunit.</text>
</comment>
<dbReference type="PANTHER" id="PTHR10127">
    <property type="entry name" value="DISCOIDIN, CUB, EGF, LAMININ , AND ZINC METALLOPROTEASE DOMAIN CONTAINING"/>
    <property type="match status" value="1"/>
</dbReference>
<evidence type="ECO:0000256" key="2">
    <source>
        <dbReference type="PROSITE-ProRule" id="PRU01211"/>
    </source>
</evidence>
<dbReference type="PRINTS" id="PR00480">
    <property type="entry name" value="ASTACIN"/>
</dbReference>
<feature type="binding site" evidence="2">
    <location>
        <position position="49"/>
    </location>
    <ligand>
        <name>Zn(2+)</name>
        <dbReference type="ChEBI" id="CHEBI:29105"/>
        <note>catalytic</note>
    </ligand>
</feature>
<accession>A0A1I7XUJ8</accession>
<name>A0A1I7XUJ8_HETBA</name>
<dbReference type="PANTHER" id="PTHR10127:SF891">
    <property type="entry name" value="ZINC METALLOPROTEINASE NAS-29"/>
    <property type="match status" value="1"/>
</dbReference>
<comment type="caution">
    <text evidence="2">Lacks conserved residue(s) required for the propagation of feature annotation.</text>
</comment>
<feature type="binding site" evidence="2">
    <location>
        <position position="53"/>
    </location>
    <ligand>
        <name>Zn(2+)</name>
        <dbReference type="ChEBI" id="CHEBI:29105"/>
        <note>catalytic</note>
    </ligand>
</feature>
<keyword evidence="3" id="KW-0732">Signal</keyword>
<dbReference type="InterPro" id="IPR006026">
    <property type="entry name" value="Peptidase_Metallo"/>
</dbReference>
<keyword evidence="2 3" id="KW-0378">Hydrolase</keyword>
<sequence length="218" mass="24828">MSEYTVMIVYLVFVGYDQGCWSSVGRNAYQQQQWVSLGRGCELFGITSHEVGHALGLFHEQSRYDRDKKYRDHCYIIMLRFSIDPHVPSIVAVNKNEQGAMGQLAGPSFIDVQIMNAHYGCTGYWNCLAFKKVVLNTLISARCPYSIHCHNGGHQHPRSCWQCKLEFRIICDNQLCDYFARSDVQRVTEDDTAVRSSHHPYIAAVVGCLHELLQGDCD</sequence>
<dbReference type="PROSITE" id="PS51864">
    <property type="entry name" value="ASTACIN"/>
    <property type="match status" value="1"/>
</dbReference>
<feature type="chain" id="PRO_5009029936" description="Metalloendopeptidase" evidence="3">
    <location>
        <begin position="23"/>
        <end position="218"/>
    </location>
</feature>
<keyword evidence="2 3" id="KW-0862">Zinc</keyword>
<organism evidence="5 6">
    <name type="scientific">Heterorhabditis bacteriophora</name>
    <name type="common">Entomopathogenic nematode worm</name>
    <dbReference type="NCBI Taxonomy" id="37862"/>
    <lineage>
        <taxon>Eukaryota</taxon>
        <taxon>Metazoa</taxon>
        <taxon>Ecdysozoa</taxon>
        <taxon>Nematoda</taxon>
        <taxon>Chromadorea</taxon>
        <taxon>Rhabditida</taxon>
        <taxon>Rhabditina</taxon>
        <taxon>Rhabditomorpha</taxon>
        <taxon>Strongyloidea</taxon>
        <taxon>Heterorhabditidae</taxon>
        <taxon>Heterorhabditis</taxon>
    </lineage>
</organism>
<dbReference type="GO" id="GO:0004222">
    <property type="term" value="F:metalloendopeptidase activity"/>
    <property type="evidence" value="ECO:0007669"/>
    <property type="project" value="UniProtKB-UniRule"/>
</dbReference>
<dbReference type="WBParaSite" id="Hba_21191">
    <property type="protein sequence ID" value="Hba_21191"/>
    <property type="gene ID" value="Hba_21191"/>
</dbReference>
<keyword evidence="2 3" id="KW-0479">Metal-binding</keyword>